<sequence length="218" mass="23069">MDDEEWEAGLWTDGTRADFVRTAESAIAALQAYVAMVAAASSAADEPMIDRAERAVRSRLVAMSDAELSFSSTSGPCGSLMLDDEDDGVDGDDDVQEDGDAVDLDAEDGRVSVLVRHDFRVTSEAAVLAAGRAASWDIWPEAADDVGHLGRAVHRLMRRTGLESLAHVPGLQPTAGIALVVGHDQPLTQADLTDGMDDPAALFDLDGVLLHAEADVRS</sequence>
<name>A0A939C3I9_9ACTN</name>
<dbReference type="RefSeq" id="WP_205257822.1">
    <property type="nucleotide sequence ID" value="NZ_BAAAPV010000005.1"/>
</dbReference>
<comment type="caution">
    <text evidence="2">The sequence shown here is derived from an EMBL/GenBank/DDBJ whole genome shotgun (WGS) entry which is preliminary data.</text>
</comment>
<organism evidence="2 3">
    <name type="scientific">Nakamurella flavida</name>
    <dbReference type="NCBI Taxonomy" id="363630"/>
    <lineage>
        <taxon>Bacteria</taxon>
        <taxon>Bacillati</taxon>
        <taxon>Actinomycetota</taxon>
        <taxon>Actinomycetes</taxon>
        <taxon>Nakamurellales</taxon>
        <taxon>Nakamurellaceae</taxon>
        <taxon>Nakamurella</taxon>
    </lineage>
</organism>
<dbReference type="Proteomes" id="UP000663801">
    <property type="component" value="Unassembled WGS sequence"/>
</dbReference>
<proteinExistence type="predicted"/>
<dbReference type="AlphaFoldDB" id="A0A939C3I9"/>
<evidence type="ECO:0000313" key="3">
    <source>
        <dbReference type="Proteomes" id="UP000663801"/>
    </source>
</evidence>
<accession>A0A939C3I9</accession>
<reference evidence="2" key="1">
    <citation type="submission" date="2021-01" db="EMBL/GenBank/DDBJ databases">
        <title>KCTC 19127 draft genome.</title>
        <authorList>
            <person name="An D."/>
        </authorList>
    </citation>
    <scope>NUCLEOTIDE SEQUENCE</scope>
    <source>
        <strain evidence="2">KCTC 19127</strain>
    </source>
</reference>
<gene>
    <name evidence="2" type="ORF">JL107_14735</name>
</gene>
<dbReference type="EMBL" id="JAERWL010000012">
    <property type="protein sequence ID" value="MBM9477705.1"/>
    <property type="molecule type" value="Genomic_DNA"/>
</dbReference>
<feature type="compositionally biased region" description="Acidic residues" evidence="1">
    <location>
        <begin position="82"/>
        <end position="101"/>
    </location>
</feature>
<keyword evidence="3" id="KW-1185">Reference proteome</keyword>
<evidence type="ECO:0000313" key="2">
    <source>
        <dbReference type="EMBL" id="MBM9477705.1"/>
    </source>
</evidence>
<evidence type="ECO:0000256" key="1">
    <source>
        <dbReference type="SAM" id="MobiDB-lite"/>
    </source>
</evidence>
<protein>
    <submittedName>
        <fullName evidence="2">Uncharacterized protein</fullName>
    </submittedName>
</protein>
<feature type="region of interest" description="Disordered" evidence="1">
    <location>
        <begin position="75"/>
        <end position="101"/>
    </location>
</feature>